<sequence length="468" mass="52325">MEVNIFIDETDVATLLLMSTCVQDEMTELDSARVAYELSIDDVDAAVDSEFTMEITVVLCQMIELQNSLEALDRRIAQLEQARARPEPYRVSGEDQALIRELVTVNADIDVDRVYAQRLQEMENKGQRVGDGLGVEQVFDMNTISRMKYQHTQEFEKMSIVFDIPFLRKLNPEGLSSVKVTLGKAVQKNNSQDVTKVSKDGPVPPMRRKPGHQFEASRFPAQAVFRMDIQTPRPAGVFDLDQTLTGDDVLELTSPRATMENPSKGKGKAPAIKVDDVDVDQTDFTLCDNSSEHAALQLAYSYAASAHQKPAQCGICFDDFRITENPYKASISATSSSDRNKGLQLACGHRYCLGCASQYLKTELEKGPGSEWLISCPECPAKDPGRTRFTEEISEKILGSQNMEAWLPCTSKLSIVQQYYRDLQEETKGKLPEDERMKEDKLLFDLLEQNGWVRCPQCGVSDGDPCNG</sequence>
<evidence type="ECO:0000313" key="2">
    <source>
        <dbReference type="Proteomes" id="UP001230649"/>
    </source>
</evidence>
<protein>
    <submittedName>
        <fullName evidence="1">Uncharacterized protein</fullName>
    </submittedName>
</protein>
<name>A0ACC2VA78_9TREE</name>
<comment type="caution">
    <text evidence="1">The sequence shown here is derived from an EMBL/GenBank/DDBJ whole genome shotgun (WGS) entry which is preliminary data.</text>
</comment>
<reference evidence="1" key="1">
    <citation type="submission" date="2023-04" db="EMBL/GenBank/DDBJ databases">
        <title>Draft Genome sequencing of Naganishia species isolated from polar environments using Oxford Nanopore Technology.</title>
        <authorList>
            <person name="Leo P."/>
            <person name="Venkateswaran K."/>
        </authorList>
    </citation>
    <scope>NUCLEOTIDE SEQUENCE</scope>
    <source>
        <strain evidence="1">MNA-CCFEE 5262</strain>
    </source>
</reference>
<accession>A0ACC2VA78</accession>
<dbReference type="EMBL" id="JASBWS010000120">
    <property type="protein sequence ID" value="KAJ9095776.1"/>
    <property type="molecule type" value="Genomic_DNA"/>
</dbReference>
<evidence type="ECO:0000313" key="1">
    <source>
        <dbReference type="EMBL" id="KAJ9095776.1"/>
    </source>
</evidence>
<proteinExistence type="predicted"/>
<gene>
    <name evidence="1" type="ORF">QFC20_006571</name>
</gene>
<dbReference type="Proteomes" id="UP001230649">
    <property type="component" value="Unassembled WGS sequence"/>
</dbReference>
<keyword evidence="2" id="KW-1185">Reference proteome</keyword>
<organism evidence="1 2">
    <name type="scientific">Naganishia adeliensis</name>
    <dbReference type="NCBI Taxonomy" id="92952"/>
    <lineage>
        <taxon>Eukaryota</taxon>
        <taxon>Fungi</taxon>
        <taxon>Dikarya</taxon>
        <taxon>Basidiomycota</taxon>
        <taxon>Agaricomycotina</taxon>
        <taxon>Tremellomycetes</taxon>
        <taxon>Filobasidiales</taxon>
        <taxon>Filobasidiaceae</taxon>
        <taxon>Naganishia</taxon>
    </lineage>
</organism>